<dbReference type="AlphaFoldDB" id="A0AAW0AGC1"/>
<evidence type="ECO:0000313" key="3">
    <source>
        <dbReference type="Proteomes" id="UP001362999"/>
    </source>
</evidence>
<organism evidence="2 3">
    <name type="scientific">Favolaschia claudopus</name>
    <dbReference type="NCBI Taxonomy" id="2862362"/>
    <lineage>
        <taxon>Eukaryota</taxon>
        <taxon>Fungi</taxon>
        <taxon>Dikarya</taxon>
        <taxon>Basidiomycota</taxon>
        <taxon>Agaricomycotina</taxon>
        <taxon>Agaricomycetes</taxon>
        <taxon>Agaricomycetidae</taxon>
        <taxon>Agaricales</taxon>
        <taxon>Marasmiineae</taxon>
        <taxon>Mycenaceae</taxon>
        <taxon>Favolaschia</taxon>
    </lineage>
</organism>
<keyword evidence="3" id="KW-1185">Reference proteome</keyword>
<evidence type="ECO:0000256" key="1">
    <source>
        <dbReference type="SAM" id="MobiDB-lite"/>
    </source>
</evidence>
<sequence length="445" mass="48983">MYLTQAPLFEQTGWITQALVDGSWRDLSPDCIGPAYKDFVQALKTLDKIALTDPQLLKEPEFLAALRLNSGPVPEVHHNSANRNLAWSCMLYFRVFDMLLALENPDLQKNSAIPDVAPTFRFPAQADKLLKELSRWPDHVDTFREELGHQQSQEIEIIPKDVAPVFAFNATEREALKHLAWKNIQATIAGLIYVLELGSVNAPLLKGSQLSIGPSRLLSERYKSYPDNSTAANILRPLALFLIVSPALVFCNIDLSKTHTDLDVELDISNMLLAAGQKSAALRFIESFAHALVRGSSGFSAASVSTVNVGHLAQMPTITPQDTNLFKGLRNRYRSNGTVKSLNAPRMPVSRPLELYEMPFLVAPQSAAPFSSSAETGPIVRALSHVPRAQAFPKLENMTLVADLPAQEAKSIFYRRAGEQQELESNPSSSLLNSVPAANSNVESE</sequence>
<dbReference type="Proteomes" id="UP001362999">
    <property type="component" value="Unassembled WGS sequence"/>
</dbReference>
<proteinExistence type="predicted"/>
<accession>A0AAW0AGC1</accession>
<evidence type="ECO:0000313" key="2">
    <source>
        <dbReference type="EMBL" id="KAK7007919.1"/>
    </source>
</evidence>
<dbReference type="EMBL" id="JAWWNJ010000069">
    <property type="protein sequence ID" value="KAK7007919.1"/>
    <property type="molecule type" value="Genomic_DNA"/>
</dbReference>
<comment type="caution">
    <text evidence="2">The sequence shown here is derived from an EMBL/GenBank/DDBJ whole genome shotgun (WGS) entry which is preliminary data.</text>
</comment>
<name>A0AAW0AGC1_9AGAR</name>
<feature type="compositionally biased region" description="Low complexity" evidence="1">
    <location>
        <begin position="425"/>
        <end position="445"/>
    </location>
</feature>
<protein>
    <submittedName>
        <fullName evidence="2">Uncharacterized protein</fullName>
    </submittedName>
</protein>
<feature type="region of interest" description="Disordered" evidence="1">
    <location>
        <begin position="418"/>
        <end position="445"/>
    </location>
</feature>
<reference evidence="2 3" key="1">
    <citation type="journal article" date="2024" name="J Genomics">
        <title>Draft genome sequencing and assembly of Favolaschia claudopus CIRM-BRFM 2984 isolated from oak limbs.</title>
        <authorList>
            <person name="Navarro D."/>
            <person name="Drula E."/>
            <person name="Chaduli D."/>
            <person name="Cazenave R."/>
            <person name="Ahrendt S."/>
            <person name="Wang J."/>
            <person name="Lipzen A."/>
            <person name="Daum C."/>
            <person name="Barry K."/>
            <person name="Grigoriev I.V."/>
            <person name="Favel A."/>
            <person name="Rosso M.N."/>
            <person name="Martin F."/>
        </authorList>
    </citation>
    <scope>NUCLEOTIDE SEQUENCE [LARGE SCALE GENOMIC DNA]</scope>
    <source>
        <strain evidence="2 3">CIRM-BRFM 2984</strain>
    </source>
</reference>
<gene>
    <name evidence="2" type="ORF">R3P38DRAFT_3026685</name>
</gene>